<proteinExistence type="predicted"/>
<dbReference type="EMBL" id="JABFDN010000011">
    <property type="protein sequence ID" value="NPU68625.1"/>
    <property type="molecule type" value="Genomic_DNA"/>
</dbReference>
<keyword evidence="3" id="KW-1185">Reference proteome</keyword>
<comment type="caution">
    <text evidence="2">The sequence shown here is derived from an EMBL/GenBank/DDBJ whole genome shotgun (WGS) entry which is preliminary data.</text>
</comment>
<evidence type="ECO:0000313" key="2">
    <source>
        <dbReference type="EMBL" id="NPU68625.1"/>
    </source>
</evidence>
<dbReference type="RefSeq" id="WP_172113680.1">
    <property type="nucleotide sequence ID" value="NZ_JABFDN010000011.1"/>
</dbReference>
<dbReference type="Proteomes" id="UP000886476">
    <property type="component" value="Unassembled WGS sequence"/>
</dbReference>
<accession>A0ABX2CLG1</accession>
<dbReference type="InterPro" id="IPR019285">
    <property type="entry name" value="DUF2336"/>
</dbReference>
<name>A0ABX2CLG1_9BRAD</name>
<evidence type="ECO:0000256" key="1">
    <source>
        <dbReference type="SAM" id="MobiDB-lite"/>
    </source>
</evidence>
<dbReference type="Pfam" id="PF10098">
    <property type="entry name" value="DUF2336"/>
    <property type="match status" value="1"/>
</dbReference>
<protein>
    <submittedName>
        <fullName evidence="2">DUF2336 domain-containing protein</fullName>
    </submittedName>
</protein>
<organism evidence="2 3">
    <name type="scientific">Bradyrhizobium aeschynomenes</name>
    <dbReference type="NCBI Taxonomy" id="2734909"/>
    <lineage>
        <taxon>Bacteria</taxon>
        <taxon>Pseudomonadati</taxon>
        <taxon>Pseudomonadota</taxon>
        <taxon>Alphaproteobacteria</taxon>
        <taxon>Hyphomicrobiales</taxon>
        <taxon>Nitrobacteraceae</taxon>
        <taxon>Bradyrhizobium</taxon>
    </lineage>
</organism>
<feature type="compositionally biased region" description="Low complexity" evidence="1">
    <location>
        <begin position="7"/>
        <end position="20"/>
    </location>
</feature>
<feature type="region of interest" description="Disordered" evidence="1">
    <location>
        <begin position="1"/>
        <end position="22"/>
    </location>
</feature>
<evidence type="ECO:0000313" key="3">
    <source>
        <dbReference type="Proteomes" id="UP000886476"/>
    </source>
</evidence>
<reference evidence="2" key="1">
    <citation type="submission" date="2020-05" db="EMBL/GenBank/DDBJ databases">
        <title>Nod-independent and nitrogen-fixing Bradyrhizobium aeschynomene sp. nov. isolated from nodules of Aeschynomene indica.</title>
        <authorList>
            <person name="Zhang Z."/>
        </authorList>
    </citation>
    <scope>NUCLEOTIDE SEQUENCE</scope>
    <source>
        <strain evidence="2">83012</strain>
    </source>
</reference>
<gene>
    <name evidence="2" type="ORF">HL667_26740</name>
</gene>
<sequence length="361" mass="38574">MPPAPSAAPAAKSPAAKSPALEARTVSELATDMLRRTTSLFLAGPRPAPAEQLDLYDQMFARLMPQVATDVLAELSMALAGVERAPYGTARLLAVHPELRVAGPMLAKAAVLTERDLAEFIRSSSPAHLVAIAARRGIGDSLTTQLIARGFPPVRMALAQNLTAKLSEDGYRSLFKIAERDEDLAEKLALRNDLPAKLSRAFVAAASEGARTRFIKAAPPATRATLQAAPTRSAGAAMRAIWDYEQVKAEVATLNRSGKLGDSAVNRFCVTGDFPAVIAALALLCVVSIETIESLLQEDRLTDLLLACKAARLSWATAAMILRARPSCDAIPADDLDEARKRFEKLALSEAQWKVRGLEAG</sequence>